<evidence type="ECO:0000256" key="3">
    <source>
        <dbReference type="ARBA" id="ARBA00004389"/>
    </source>
</evidence>
<evidence type="ECO:0000256" key="24">
    <source>
        <dbReference type="SAM" id="Phobius"/>
    </source>
</evidence>
<accession>A0AAV3AN36</accession>
<keyword evidence="9" id="KW-0479">Metal-binding</keyword>
<feature type="domain" description="RING-type" evidence="25">
    <location>
        <begin position="385"/>
        <end position="427"/>
    </location>
</feature>
<gene>
    <name evidence="26" type="ORF">GDO54_014450</name>
</gene>
<comment type="caution">
    <text evidence="26">The sequence shown here is derived from an EMBL/GenBank/DDBJ whole genome shotgun (WGS) entry which is preliminary data.</text>
</comment>
<evidence type="ECO:0000256" key="6">
    <source>
        <dbReference type="ARBA" id="ARBA00022553"/>
    </source>
</evidence>
<proteinExistence type="predicted"/>
<feature type="region of interest" description="Disordered" evidence="23">
    <location>
        <begin position="284"/>
        <end position="305"/>
    </location>
</feature>
<dbReference type="CDD" id="cd16554">
    <property type="entry name" value="RING-HC_RNF180"/>
    <property type="match status" value="1"/>
</dbReference>
<evidence type="ECO:0000313" key="26">
    <source>
        <dbReference type="EMBL" id="DBA23543.1"/>
    </source>
</evidence>
<dbReference type="Pfam" id="PF13923">
    <property type="entry name" value="zf-C3HC4_2"/>
    <property type="match status" value="1"/>
</dbReference>
<evidence type="ECO:0000256" key="15">
    <source>
        <dbReference type="ARBA" id="ARBA00023136"/>
    </source>
</evidence>
<comment type="function">
    <text evidence="17">E3 ubiquitin-protein ligase which promotes polyubiquitination and degradation by the proteasome pathway of ZIC2.</text>
</comment>
<dbReference type="InterPro" id="IPR001841">
    <property type="entry name" value="Znf_RING"/>
</dbReference>
<evidence type="ECO:0000256" key="18">
    <source>
        <dbReference type="ARBA" id="ARBA00062709"/>
    </source>
</evidence>
<dbReference type="GO" id="GO:0042428">
    <property type="term" value="P:serotonin metabolic process"/>
    <property type="evidence" value="ECO:0007669"/>
    <property type="project" value="TreeGrafter"/>
</dbReference>
<comment type="pathway">
    <text evidence="4">Protein modification; protein ubiquitination.</text>
</comment>
<evidence type="ECO:0000256" key="1">
    <source>
        <dbReference type="ARBA" id="ARBA00000900"/>
    </source>
</evidence>
<keyword evidence="13" id="KW-0862">Zinc</keyword>
<comment type="subcellular location">
    <subcellularLocation>
        <location evidence="3">Endoplasmic reticulum membrane</location>
        <topology evidence="3">Single-pass membrane protein</topology>
    </subcellularLocation>
    <subcellularLocation>
        <location evidence="2">Nucleus envelope</location>
    </subcellularLocation>
</comment>
<comment type="catalytic activity">
    <reaction evidence="1">
        <text>S-ubiquitinyl-[E2 ubiquitin-conjugating enzyme]-L-cysteine + [acceptor protein]-L-lysine = [E2 ubiquitin-conjugating enzyme]-L-cysteine + N(6)-ubiquitinyl-[acceptor protein]-L-lysine.</text>
        <dbReference type="EC" id="2.3.2.27"/>
    </reaction>
</comment>
<evidence type="ECO:0000256" key="19">
    <source>
        <dbReference type="ARBA" id="ARBA00067421"/>
    </source>
</evidence>
<dbReference type="AlphaFoldDB" id="A0AAV3AN36"/>
<dbReference type="SUPFAM" id="SSF57850">
    <property type="entry name" value="RING/U-box"/>
    <property type="match status" value="1"/>
</dbReference>
<dbReference type="EMBL" id="DYDO01000006">
    <property type="protein sequence ID" value="DBA23543.1"/>
    <property type="molecule type" value="Genomic_DNA"/>
</dbReference>
<evidence type="ECO:0000256" key="21">
    <source>
        <dbReference type="ARBA" id="ARBA00080502"/>
    </source>
</evidence>
<dbReference type="InterPro" id="IPR013083">
    <property type="entry name" value="Znf_RING/FYVE/PHD"/>
</dbReference>
<dbReference type="InterPro" id="IPR017907">
    <property type="entry name" value="Znf_RING_CS"/>
</dbReference>
<dbReference type="InterPro" id="IPR033263">
    <property type="entry name" value="RNF180"/>
</dbReference>
<dbReference type="PANTHER" id="PTHR46717:SF1">
    <property type="entry name" value="E3 UBIQUITIN-PROTEIN LIGASE RNF180"/>
    <property type="match status" value="1"/>
</dbReference>
<keyword evidence="7" id="KW-0808">Transferase</keyword>
<dbReference type="GO" id="GO:0042415">
    <property type="term" value="P:norepinephrine metabolic process"/>
    <property type="evidence" value="ECO:0007669"/>
    <property type="project" value="TreeGrafter"/>
</dbReference>
<comment type="subunit">
    <text evidence="18">Interacts with ZIC2.</text>
</comment>
<evidence type="ECO:0000256" key="20">
    <source>
        <dbReference type="ARBA" id="ARBA00079826"/>
    </source>
</evidence>
<evidence type="ECO:0000256" key="8">
    <source>
        <dbReference type="ARBA" id="ARBA00022692"/>
    </source>
</evidence>
<dbReference type="PROSITE" id="PS50089">
    <property type="entry name" value="ZF_RING_2"/>
    <property type="match status" value="1"/>
</dbReference>
<dbReference type="GO" id="GO:0032436">
    <property type="term" value="P:positive regulation of proteasomal ubiquitin-dependent protein catabolic process"/>
    <property type="evidence" value="ECO:0007669"/>
    <property type="project" value="TreeGrafter"/>
</dbReference>
<evidence type="ECO:0000259" key="25">
    <source>
        <dbReference type="PROSITE" id="PS50089"/>
    </source>
</evidence>
<keyword evidence="11" id="KW-0833">Ubl conjugation pathway</keyword>
<dbReference type="GO" id="GO:0000209">
    <property type="term" value="P:protein polyubiquitination"/>
    <property type="evidence" value="ECO:0007669"/>
    <property type="project" value="InterPro"/>
</dbReference>
<evidence type="ECO:0000256" key="5">
    <source>
        <dbReference type="ARBA" id="ARBA00012483"/>
    </source>
</evidence>
<dbReference type="Proteomes" id="UP001181693">
    <property type="component" value="Unassembled WGS sequence"/>
</dbReference>
<dbReference type="PANTHER" id="PTHR46717">
    <property type="entry name" value="E3 UBIQUITIN-PROTEIN LIGASE RNF180"/>
    <property type="match status" value="1"/>
</dbReference>
<evidence type="ECO:0000256" key="11">
    <source>
        <dbReference type="ARBA" id="ARBA00022786"/>
    </source>
</evidence>
<dbReference type="GO" id="GO:0008270">
    <property type="term" value="F:zinc ion binding"/>
    <property type="evidence" value="ECO:0007669"/>
    <property type="project" value="UniProtKB-KW"/>
</dbReference>
<organism evidence="26 27">
    <name type="scientific">Pyxicephalus adspersus</name>
    <name type="common">African bullfrog</name>
    <dbReference type="NCBI Taxonomy" id="30357"/>
    <lineage>
        <taxon>Eukaryota</taxon>
        <taxon>Metazoa</taxon>
        <taxon>Chordata</taxon>
        <taxon>Craniata</taxon>
        <taxon>Vertebrata</taxon>
        <taxon>Euteleostomi</taxon>
        <taxon>Amphibia</taxon>
        <taxon>Batrachia</taxon>
        <taxon>Anura</taxon>
        <taxon>Neobatrachia</taxon>
        <taxon>Ranoidea</taxon>
        <taxon>Pyxicephalidae</taxon>
        <taxon>Pyxicephalinae</taxon>
        <taxon>Pyxicephalus</taxon>
    </lineage>
</organism>
<dbReference type="GO" id="GO:0061630">
    <property type="term" value="F:ubiquitin protein ligase activity"/>
    <property type="evidence" value="ECO:0007669"/>
    <property type="project" value="UniProtKB-EC"/>
</dbReference>
<evidence type="ECO:0000256" key="13">
    <source>
        <dbReference type="ARBA" id="ARBA00022833"/>
    </source>
</evidence>
<dbReference type="Gene3D" id="3.30.40.10">
    <property type="entry name" value="Zinc/RING finger domain, C3HC4 (zinc finger)"/>
    <property type="match status" value="1"/>
</dbReference>
<dbReference type="EC" id="2.3.2.27" evidence="5"/>
<evidence type="ECO:0000256" key="7">
    <source>
        <dbReference type="ARBA" id="ARBA00022679"/>
    </source>
</evidence>
<keyword evidence="16" id="KW-0539">Nucleus</keyword>
<keyword evidence="6" id="KW-0597">Phosphoprotein</keyword>
<evidence type="ECO:0000256" key="14">
    <source>
        <dbReference type="ARBA" id="ARBA00022989"/>
    </source>
</evidence>
<evidence type="ECO:0000256" key="22">
    <source>
        <dbReference type="PROSITE-ProRule" id="PRU00175"/>
    </source>
</evidence>
<feature type="transmembrane region" description="Helical" evidence="24">
    <location>
        <begin position="516"/>
        <end position="540"/>
    </location>
</feature>
<keyword evidence="12" id="KW-0256">Endoplasmic reticulum</keyword>
<dbReference type="GO" id="GO:0005789">
    <property type="term" value="C:endoplasmic reticulum membrane"/>
    <property type="evidence" value="ECO:0007669"/>
    <property type="project" value="UniProtKB-SubCell"/>
</dbReference>
<keyword evidence="14 24" id="KW-1133">Transmembrane helix</keyword>
<evidence type="ECO:0000256" key="17">
    <source>
        <dbReference type="ARBA" id="ARBA00058659"/>
    </source>
</evidence>
<dbReference type="GO" id="GO:0005635">
    <property type="term" value="C:nuclear envelope"/>
    <property type="evidence" value="ECO:0007669"/>
    <property type="project" value="UniProtKB-SubCell"/>
</dbReference>
<evidence type="ECO:0000256" key="4">
    <source>
        <dbReference type="ARBA" id="ARBA00004906"/>
    </source>
</evidence>
<sequence length="543" mass="62531">MSHKGNVFPLRCWKCRKCVANSNCLIRDGECAHCEKGVDSSIYQGACNIWHVEAEESPDWIKREIEKVHWTAGKLNCPYCRSRLGAFNFVGSTKCSCGHLAVVRLCKSKIDVGFSVTEPSLSSTALPAFKLAKDSTTKSRCGLMEPYRRKWDLNADKYKPSSGLLMEALCLEVPASNNQMWQTFLKTTKEPKSSSRECKRAFSGYFLHRKSKSLDLHAKELPKPNENFLMLQMSQRQTEVSLLSSCSADQPSFSNRSLETVTGSSGNTSIVLNEPLLSRITHEHSNSTTLSASISNAEPSRSMPRNVCQATAESTSTQITHLPPTRSAGVNKRLSKREINRLKNLRRKQRKREKWLLEHRQINISNPRTEDEEEEDIPEKESYTCAVCLDVYFNPYMCYPCRHIFCEQCLRTLARDNPSRTPCPLCRTIIAIVHFQTDLSKSSAALFPNEYLKRKQSFHRASCSKWPLPSCNRIFRVFGDFRRHMDRIGRRQFPHAGYRFDFEDESHGWRFNLDMIIIYFYSMNWVIGFIVFCLLFYYFFFSA</sequence>
<reference evidence="26" key="1">
    <citation type="thesis" date="2020" institute="ProQuest LLC" country="789 East Eisenhower Parkway, Ann Arbor, MI, USA">
        <title>Comparative Genomics and Chromosome Evolution.</title>
        <authorList>
            <person name="Mudd A.B."/>
        </authorList>
    </citation>
    <scope>NUCLEOTIDE SEQUENCE</scope>
    <source>
        <strain evidence="26">1538</strain>
        <tissue evidence="26">Blood</tissue>
    </source>
</reference>
<evidence type="ECO:0000256" key="10">
    <source>
        <dbReference type="ARBA" id="ARBA00022771"/>
    </source>
</evidence>
<evidence type="ECO:0000256" key="16">
    <source>
        <dbReference type="ARBA" id="ARBA00023242"/>
    </source>
</evidence>
<evidence type="ECO:0000256" key="2">
    <source>
        <dbReference type="ARBA" id="ARBA00004259"/>
    </source>
</evidence>
<evidence type="ECO:0000256" key="9">
    <source>
        <dbReference type="ARBA" id="ARBA00022723"/>
    </source>
</evidence>
<dbReference type="FunFam" id="3.30.40.10:FF:000316">
    <property type="entry name" value="E3 ubiquitin-protein ligase RNF180"/>
    <property type="match status" value="1"/>
</dbReference>
<keyword evidence="15 24" id="KW-0472">Membrane</keyword>
<keyword evidence="8 24" id="KW-0812">Transmembrane</keyword>
<dbReference type="PROSITE" id="PS00518">
    <property type="entry name" value="ZF_RING_1"/>
    <property type="match status" value="1"/>
</dbReference>
<dbReference type="SMART" id="SM00184">
    <property type="entry name" value="RING"/>
    <property type="match status" value="1"/>
</dbReference>
<feature type="compositionally biased region" description="Polar residues" evidence="23">
    <location>
        <begin position="286"/>
        <end position="299"/>
    </location>
</feature>
<name>A0AAV3AN36_PYXAD</name>
<keyword evidence="27" id="KW-1185">Reference proteome</keyword>
<keyword evidence="10 22" id="KW-0863">Zinc-finger</keyword>
<evidence type="ECO:0000256" key="12">
    <source>
        <dbReference type="ARBA" id="ARBA00022824"/>
    </source>
</evidence>
<evidence type="ECO:0000256" key="23">
    <source>
        <dbReference type="SAM" id="MobiDB-lite"/>
    </source>
</evidence>
<dbReference type="Pfam" id="PF19332">
    <property type="entry name" value="RNF180_C"/>
    <property type="match status" value="1"/>
</dbReference>
<protein>
    <recommendedName>
        <fullName evidence="19">E3 ubiquitin-protein ligase RNF180</fullName>
        <ecNumber evidence="5">2.3.2.27</ecNumber>
    </recommendedName>
    <alternativeName>
        <fullName evidence="21">RING finger protein 180</fullName>
    </alternativeName>
    <alternativeName>
        <fullName evidence="20">RING-type E3 ubiquitin transferase RNF180</fullName>
    </alternativeName>
</protein>
<dbReference type="GO" id="GO:0031624">
    <property type="term" value="F:ubiquitin conjugating enzyme binding"/>
    <property type="evidence" value="ECO:0007669"/>
    <property type="project" value="TreeGrafter"/>
</dbReference>
<evidence type="ECO:0000313" key="27">
    <source>
        <dbReference type="Proteomes" id="UP001181693"/>
    </source>
</evidence>
<dbReference type="InterPro" id="IPR045790">
    <property type="entry name" value="RNF180_C"/>
</dbReference>